<gene>
    <name evidence="2" type="ORF">OP8BY_1632</name>
</gene>
<dbReference type="InterPro" id="IPR027602">
    <property type="entry name" value="PGA_system"/>
</dbReference>
<dbReference type="EMBL" id="QUAH01000003">
    <property type="protein sequence ID" value="RFT16454.1"/>
    <property type="molecule type" value="Genomic_DNA"/>
</dbReference>
<dbReference type="AlphaFoldDB" id="A0A3E2BP15"/>
<keyword evidence="1" id="KW-0472">Membrane</keyword>
<sequence length="372" mass="40512">MGNGKKLFTLVGLAVLSLVFLGLYLGLGQDVNRWSRPDPEGMEAARLMSEAQKIIFNCRKSRGIQPENNEFDPNQTGLIGLENSPLTTTLGNLQAKRTATNPELAALLVHLLRKAGVKRGEVVALGASASFPSLVVASYCAARALDLELLAIVSVGASQWGANHPEFSWLDMEDCLRQHGFTRHRLLAVAWGGEDDSGKEYPEEVKKRLQALARKLDLQFLPAGSLEDRVRQHLDLFLAAAGQSKIKAFINIGGSSVNLGADSSVLELQPGLTGVRKIPPAPRRGLIQEMARRGIPVIHLLNIRKLAEIYGLPWDPKPLPPAGAPGFEPEKRMDKTTARLIFGGYVLSCVLWLTVAGIIRKRAFRPAPGRDS</sequence>
<protein>
    <recommendedName>
        <fullName evidence="4">Poly-gamma-glutamate system protein</fullName>
    </recommendedName>
</protein>
<evidence type="ECO:0000256" key="1">
    <source>
        <dbReference type="SAM" id="Phobius"/>
    </source>
</evidence>
<keyword evidence="1" id="KW-1133">Transmembrane helix</keyword>
<reference evidence="2 3" key="1">
    <citation type="submission" date="2018-08" db="EMBL/GenBank/DDBJ databases">
        <title>Genome analysis of the thermophilic bacterium of the candidate phylum Aminicenantes from deep subsurface aquifer revealed its physiology and ecological role.</title>
        <authorList>
            <person name="Kadnikov V.V."/>
            <person name="Mardanov A.V."/>
            <person name="Beletsky A.V."/>
            <person name="Karnachuk O.V."/>
            <person name="Ravin N.V."/>
        </authorList>
    </citation>
    <scope>NUCLEOTIDE SEQUENCE [LARGE SCALE GENOMIC DNA]</scope>
    <source>
        <strain evidence="2">BY38</strain>
    </source>
</reference>
<accession>A0A3E2BP15</accession>
<name>A0A3E2BP15_9BACT</name>
<dbReference type="NCBIfam" id="TIGR04332">
    <property type="entry name" value="gamma_Glu_sys"/>
    <property type="match status" value="1"/>
</dbReference>
<evidence type="ECO:0000313" key="3">
    <source>
        <dbReference type="Proteomes" id="UP000257323"/>
    </source>
</evidence>
<evidence type="ECO:0000313" key="2">
    <source>
        <dbReference type="EMBL" id="RFT16454.1"/>
    </source>
</evidence>
<keyword evidence="1" id="KW-0812">Transmembrane</keyword>
<organism evidence="2 3">
    <name type="scientific">Candidatus Saccharicenans subterraneus</name>
    <dbReference type="NCBI Taxonomy" id="2508984"/>
    <lineage>
        <taxon>Bacteria</taxon>
        <taxon>Candidatus Aminicenantota</taxon>
        <taxon>Candidatus Aminicenantia</taxon>
        <taxon>Candidatus Aminicenantales</taxon>
        <taxon>Candidatus Saccharicenantaceae</taxon>
        <taxon>Candidatus Saccharicenans</taxon>
    </lineage>
</organism>
<dbReference type="Proteomes" id="UP000257323">
    <property type="component" value="Unassembled WGS sequence"/>
</dbReference>
<proteinExistence type="predicted"/>
<feature type="transmembrane region" description="Helical" evidence="1">
    <location>
        <begin position="340"/>
        <end position="359"/>
    </location>
</feature>
<comment type="caution">
    <text evidence="2">The sequence shown here is derived from an EMBL/GenBank/DDBJ whole genome shotgun (WGS) entry which is preliminary data.</text>
</comment>
<evidence type="ECO:0008006" key="4">
    <source>
        <dbReference type="Google" id="ProtNLM"/>
    </source>
</evidence>